<dbReference type="Proteomes" id="UP000501690">
    <property type="component" value="Linkage Group LG3"/>
</dbReference>
<reference evidence="2 3" key="1">
    <citation type="submission" date="2019-04" db="EMBL/GenBank/DDBJ databases">
        <title>An improved genome assembly and genetic linkage map for asparagus bean, Vigna unguiculata ssp. sesquipedialis.</title>
        <authorList>
            <person name="Xia Q."/>
            <person name="Zhang R."/>
            <person name="Dong Y."/>
        </authorList>
    </citation>
    <scope>NUCLEOTIDE SEQUENCE [LARGE SCALE GENOMIC DNA]</scope>
    <source>
        <tissue evidence="2">Leaf</tissue>
    </source>
</reference>
<proteinExistence type="predicted"/>
<feature type="compositionally biased region" description="Polar residues" evidence="1">
    <location>
        <begin position="9"/>
        <end position="28"/>
    </location>
</feature>
<feature type="compositionally biased region" description="Low complexity" evidence="1">
    <location>
        <begin position="80"/>
        <end position="91"/>
    </location>
</feature>
<name>A0A4D6LFB1_VIGUN</name>
<sequence>MHVNHSERATSPSSTLASFLGNPSSLHQVSRHSRRNRHAPSTLHKFTATLAGAIATAPEPHATATPATIHVPALATVTPPSSLYSSRSTSPGAAAVHSSPSTGPPLTRVTNAHCLHLHRNHCSQLQSFIHHGITISIAH</sequence>
<dbReference type="AlphaFoldDB" id="A0A4D6LFB1"/>
<gene>
    <name evidence="2" type="ORF">DEO72_LG3g1697</name>
</gene>
<evidence type="ECO:0000313" key="2">
    <source>
        <dbReference type="EMBL" id="QCD87163.1"/>
    </source>
</evidence>
<feature type="region of interest" description="Disordered" evidence="1">
    <location>
        <begin position="80"/>
        <end position="105"/>
    </location>
</feature>
<evidence type="ECO:0000313" key="3">
    <source>
        <dbReference type="Proteomes" id="UP000501690"/>
    </source>
</evidence>
<organism evidence="2 3">
    <name type="scientific">Vigna unguiculata</name>
    <name type="common">Cowpea</name>
    <dbReference type="NCBI Taxonomy" id="3917"/>
    <lineage>
        <taxon>Eukaryota</taxon>
        <taxon>Viridiplantae</taxon>
        <taxon>Streptophyta</taxon>
        <taxon>Embryophyta</taxon>
        <taxon>Tracheophyta</taxon>
        <taxon>Spermatophyta</taxon>
        <taxon>Magnoliopsida</taxon>
        <taxon>eudicotyledons</taxon>
        <taxon>Gunneridae</taxon>
        <taxon>Pentapetalae</taxon>
        <taxon>rosids</taxon>
        <taxon>fabids</taxon>
        <taxon>Fabales</taxon>
        <taxon>Fabaceae</taxon>
        <taxon>Papilionoideae</taxon>
        <taxon>50 kb inversion clade</taxon>
        <taxon>NPAAA clade</taxon>
        <taxon>indigoferoid/millettioid clade</taxon>
        <taxon>Phaseoleae</taxon>
        <taxon>Vigna</taxon>
    </lineage>
</organism>
<protein>
    <submittedName>
        <fullName evidence="2">Uncharacterized protein</fullName>
    </submittedName>
</protein>
<evidence type="ECO:0000256" key="1">
    <source>
        <dbReference type="SAM" id="MobiDB-lite"/>
    </source>
</evidence>
<accession>A0A4D6LFB1</accession>
<keyword evidence="3" id="KW-1185">Reference proteome</keyword>
<feature type="compositionally biased region" description="Basic residues" evidence="1">
    <location>
        <begin position="29"/>
        <end position="38"/>
    </location>
</feature>
<feature type="region of interest" description="Disordered" evidence="1">
    <location>
        <begin position="1"/>
        <end position="42"/>
    </location>
</feature>
<dbReference type="EMBL" id="CP039347">
    <property type="protein sequence ID" value="QCD87163.1"/>
    <property type="molecule type" value="Genomic_DNA"/>
</dbReference>